<dbReference type="InterPro" id="IPR000515">
    <property type="entry name" value="MetI-like"/>
</dbReference>
<dbReference type="Pfam" id="PF00528">
    <property type="entry name" value="BPD_transp_1"/>
    <property type="match status" value="1"/>
</dbReference>
<dbReference type="GO" id="GO:0005315">
    <property type="term" value="F:phosphate transmembrane transporter activity"/>
    <property type="evidence" value="ECO:0007669"/>
    <property type="project" value="InterPro"/>
</dbReference>
<feature type="transmembrane region" description="Helical" evidence="10">
    <location>
        <begin position="131"/>
        <end position="151"/>
    </location>
</feature>
<evidence type="ECO:0000313" key="13">
    <source>
        <dbReference type="Proteomes" id="UP000002043"/>
    </source>
</evidence>
<proteinExistence type="inferred from homology"/>
<comment type="subcellular location">
    <subcellularLocation>
        <location evidence="1 10">Cell membrane</location>
        <topology evidence="1 10">Multi-pass membrane protein</topology>
    </subcellularLocation>
</comment>
<keyword evidence="5 10" id="KW-1003">Cell membrane</keyword>
<dbReference type="PANTHER" id="PTHR42922:SF1">
    <property type="entry name" value="PHOSPHATE TRANSPORT SYSTEM PERMEASE PROTEIN PSTA"/>
    <property type="match status" value="1"/>
</dbReference>
<evidence type="ECO:0000256" key="4">
    <source>
        <dbReference type="ARBA" id="ARBA00022448"/>
    </source>
</evidence>
<organism evidence="12 13">
    <name type="scientific">Thermocrinis albus (strain DSM 14484 / JCM 11386 / HI 11/12)</name>
    <dbReference type="NCBI Taxonomy" id="638303"/>
    <lineage>
        <taxon>Bacteria</taxon>
        <taxon>Pseudomonadati</taxon>
        <taxon>Aquificota</taxon>
        <taxon>Aquificia</taxon>
        <taxon>Aquificales</taxon>
        <taxon>Aquificaceae</taxon>
        <taxon>Thermocrinis</taxon>
    </lineage>
</organism>
<gene>
    <name evidence="12" type="ordered locus">Thal_0205</name>
</gene>
<dbReference type="Proteomes" id="UP000002043">
    <property type="component" value="Chromosome"/>
</dbReference>
<evidence type="ECO:0000256" key="8">
    <source>
        <dbReference type="ARBA" id="ARBA00022989"/>
    </source>
</evidence>
<dbReference type="eggNOG" id="COG0581">
    <property type="taxonomic scope" value="Bacteria"/>
</dbReference>
<evidence type="ECO:0000256" key="7">
    <source>
        <dbReference type="ARBA" id="ARBA00022692"/>
    </source>
</evidence>
<dbReference type="InterPro" id="IPR005672">
    <property type="entry name" value="Phosphate_PstA"/>
</dbReference>
<comment type="similarity">
    <text evidence="2 10">Belongs to the binding-protein-dependent transport system permease family. CysTW subfamily.</text>
</comment>
<dbReference type="RefSeq" id="WP_012991247.1">
    <property type="nucleotide sequence ID" value="NC_013894.1"/>
</dbReference>
<dbReference type="EMBL" id="CP001931">
    <property type="protein sequence ID" value="ADC88840.1"/>
    <property type="molecule type" value="Genomic_DNA"/>
</dbReference>
<accession>D3SNV3</accession>
<dbReference type="PROSITE" id="PS50928">
    <property type="entry name" value="ABC_TM1"/>
    <property type="match status" value="1"/>
</dbReference>
<reference evidence="13" key="1">
    <citation type="journal article" date="2010" name="Stand. Genomic Sci.">
        <title>Complete genome sequence of Thermocrinis albus type strain (HI 11/12T).</title>
        <authorList>
            <person name="Wirth R."/>
            <person name="Sikorski J."/>
            <person name="Brambilla E."/>
            <person name="Misra M."/>
            <person name="Lapidus A."/>
            <person name="Copeland A."/>
            <person name="Nolan M."/>
            <person name="Lucas S."/>
            <person name="Chen F."/>
            <person name="Tice H."/>
            <person name="Cheng J.F."/>
            <person name="Han C."/>
            <person name="Detter J.C."/>
            <person name="Tapia R."/>
            <person name="Bruce D."/>
            <person name="Goodwin L."/>
            <person name="Pitluck S."/>
            <person name="Pati A."/>
            <person name="Anderson I."/>
            <person name="Ivanova N."/>
            <person name="Mavromatis K."/>
            <person name="Mikhailova N."/>
            <person name="Chen A."/>
            <person name="Palaniappan K."/>
            <person name="Bilek Y."/>
            <person name="Hader T."/>
            <person name="Land M."/>
            <person name="Hauser L."/>
            <person name="Chang Y.J."/>
            <person name="Jeffries C.D."/>
            <person name="Tindall B.J."/>
            <person name="Rohde M."/>
            <person name="Goker M."/>
            <person name="Bristow J."/>
            <person name="Eisen J.A."/>
            <person name="Markowitz V."/>
            <person name="Hugenholtz P."/>
            <person name="Kyrpides N.C."/>
            <person name="Klenk H.P."/>
        </authorList>
    </citation>
    <scope>NUCLEOTIDE SEQUENCE [LARGE SCALE GENOMIC DNA]</scope>
    <source>
        <strain evidence="13">DSM 14484 / JCM 11386 / HI 11/12</strain>
    </source>
</reference>
<feature type="transmembrane region" description="Helical" evidence="10">
    <location>
        <begin position="12"/>
        <end position="35"/>
    </location>
</feature>
<feature type="transmembrane region" description="Helical" evidence="10">
    <location>
        <begin position="191"/>
        <end position="215"/>
    </location>
</feature>
<feature type="transmembrane region" description="Helical" evidence="10">
    <location>
        <begin position="249"/>
        <end position="271"/>
    </location>
</feature>
<dbReference type="STRING" id="638303.Thal_0205"/>
<keyword evidence="4" id="KW-0813">Transport</keyword>
<evidence type="ECO:0000256" key="3">
    <source>
        <dbReference type="ARBA" id="ARBA00016864"/>
    </source>
</evidence>
<keyword evidence="8 10" id="KW-1133">Transmembrane helix</keyword>
<dbReference type="Gene3D" id="1.10.3720.10">
    <property type="entry name" value="MetI-like"/>
    <property type="match status" value="1"/>
</dbReference>
<keyword evidence="13" id="KW-1185">Reference proteome</keyword>
<dbReference type="GO" id="GO:0035435">
    <property type="term" value="P:phosphate ion transmembrane transport"/>
    <property type="evidence" value="ECO:0007669"/>
    <property type="project" value="InterPro"/>
</dbReference>
<dbReference type="PANTHER" id="PTHR42922">
    <property type="entry name" value="PHOSPHATE TRANSPORT SYSTEM PERMEASE PROTEIN PSTA"/>
    <property type="match status" value="1"/>
</dbReference>
<evidence type="ECO:0000256" key="5">
    <source>
        <dbReference type="ARBA" id="ARBA00022475"/>
    </source>
</evidence>
<dbReference type="InterPro" id="IPR051408">
    <property type="entry name" value="Phosphate_transprt_permease"/>
</dbReference>
<feature type="transmembrane region" description="Helical" evidence="10">
    <location>
        <begin position="64"/>
        <end position="89"/>
    </location>
</feature>
<dbReference type="NCBIfam" id="TIGR00974">
    <property type="entry name" value="3a0107s02c"/>
    <property type="match status" value="1"/>
</dbReference>
<dbReference type="GO" id="GO:0005886">
    <property type="term" value="C:plasma membrane"/>
    <property type="evidence" value="ECO:0007669"/>
    <property type="project" value="UniProtKB-SubCell"/>
</dbReference>
<evidence type="ECO:0000313" key="12">
    <source>
        <dbReference type="EMBL" id="ADC88840.1"/>
    </source>
</evidence>
<protein>
    <recommendedName>
        <fullName evidence="3 10">Phosphate transport system permease protein PstA</fullName>
    </recommendedName>
</protein>
<evidence type="ECO:0000256" key="6">
    <source>
        <dbReference type="ARBA" id="ARBA00022592"/>
    </source>
</evidence>
<evidence type="ECO:0000256" key="2">
    <source>
        <dbReference type="ARBA" id="ARBA00007069"/>
    </source>
</evidence>
<feature type="transmembrane region" description="Helical" evidence="10">
    <location>
        <begin position="101"/>
        <end position="125"/>
    </location>
</feature>
<dbReference type="OrthoDB" id="9785113at2"/>
<feature type="domain" description="ABC transmembrane type-1" evidence="11">
    <location>
        <begin position="64"/>
        <end position="267"/>
    </location>
</feature>
<dbReference type="AlphaFoldDB" id="D3SNV3"/>
<name>D3SNV3_THEAH</name>
<keyword evidence="6" id="KW-0592">Phosphate transport</keyword>
<keyword evidence="9 10" id="KW-0472">Membrane</keyword>
<keyword evidence="7 10" id="KW-0812">Transmembrane</keyword>
<evidence type="ECO:0000259" key="11">
    <source>
        <dbReference type="PROSITE" id="PS50928"/>
    </source>
</evidence>
<dbReference type="CDD" id="cd06261">
    <property type="entry name" value="TM_PBP2"/>
    <property type="match status" value="1"/>
</dbReference>
<dbReference type="KEGG" id="tal:Thal_0205"/>
<dbReference type="SUPFAM" id="SSF161098">
    <property type="entry name" value="MetI-like"/>
    <property type="match status" value="1"/>
</dbReference>
<dbReference type="InterPro" id="IPR035906">
    <property type="entry name" value="MetI-like_sf"/>
</dbReference>
<evidence type="ECO:0000256" key="10">
    <source>
        <dbReference type="RuleBase" id="RU363043"/>
    </source>
</evidence>
<sequence>MKRRKLISNLMMILSGLLAFYGIAWLSWIFFTLFINGVRYINVDFFTQDPVPAGMEGGGAKNALVGHLIITALATMMGVPIGVMAGVYFSEYGKNSPLFRVLRHVTDIMVSAPSIVVGAVVYALMVKPMGHFSALAGSVALALIMLPVIAITTDEMLKLVPLQMREAAYALGAYRYNVIWKVVLRAAKRGVMTGILLGIARVAGETAPLLFTAFYNDDTSFSLLKPMASLTVMMYNYVMGPYEEWHQQAWALALVLTVGVLFLFLLSRILLHTRFTSPIYYIIKSLLRRNGL</sequence>
<evidence type="ECO:0000256" key="9">
    <source>
        <dbReference type="ARBA" id="ARBA00023136"/>
    </source>
</evidence>
<evidence type="ECO:0000256" key="1">
    <source>
        <dbReference type="ARBA" id="ARBA00004651"/>
    </source>
</evidence>
<dbReference type="HOGENOM" id="CLU_033621_2_0_0"/>